<gene>
    <name evidence="1" type="ORF">SFOMI_2271</name>
</gene>
<protein>
    <submittedName>
        <fullName evidence="1">Uncharacterized protein</fullName>
    </submittedName>
</protein>
<accession>A0A292ZFT3</accession>
<reference evidence="1 2" key="1">
    <citation type="journal article" date="2013" name="Biodegradation">
        <title>Occurrence of 4-tert-butylphenol (4-t-BP) biodegradation in an aquatic sample caused by the presence of Spirodela polyrrhiza and isolation of a 4-t-BP-utilizing bacterium.</title>
        <authorList>
            <person name="Ogata Y."/>
            <person name="Toyama T."/>
            <person name="Yu N."/>
            <person name="Wang X."/>
            <person name="Sei K."/>
            <person name="Ike M."/>
        </authorList>
    </citation>
    <scope>NUCLEOTIDE SEQUENCE [LARGE SCALE GENOMIC DNA]</scope>
    <source>
        <strain evidence="1 2">OMI</strain>
    </source>
</reference>
<evidence type="ECO:0000313" key="2">
    <source>
        <dbReference type="Proteomes" id="UP000221538"/>
    </source>
</evidence>
<comment type="caution">
    <text evidence="1">The sequence shown here is derived from an EMBL/GenBank/DDBJ whole genome shotgun (WGS) entry which is preliminary data.</text>
</comment>
<sequence length="39" mass="4457">MLDELSNQALMRRIQMLGGEVFLQNIGGRTTIRITVPRK</sequence>
<name>A0A292ZFT3_SPHSA</name>
<proteinExistence type="predicted"/>
<dbReference type="EMBL" id="BEWI01000031">
    <property type="protein sequence ID" value="GAY21719.1"/>
    <property type="molecule type" value="Genomic_DNA"/>
</dbReference>
<dbReference type="Proteomes" id="UP000221538">
    <property type="component" value="Unassembled WGS sequence"/>
</dbReference>
<reference evidence="1 2" key="2">
    <citation type="journal article" date="2013" name="Environ. Sci. Technol.">
        <title>The 4-tert-butylphenol-utilizing bacterium Sphingobium fuliginis OMI can degrade bisphenols via phenolic ring hydroxylation and meta-cleavage pathway.</title>
        <authorList>
            <person name="Ogata Y."/>
            <person name="Goda S."/>
            <person name="Toyama T."/>
            <person name="Sei K."/>
            <person name="Ike M."/>
        </authorList>
    </citation>
    <scope>NUCLEOTIDE SEQUENCE [LARGE SCALE GENOMIC DNA]</scope>
    <source>
        <strain evidence="1 2">OMI</strain>
    </source>
</reference>
<evidence type="ECO:0000313" key="1">
    <source>
        <dbReference type="EMBL" id="GAY21719.1"/>
    </source>
</evidence>
<organism evidence="1 2">
    <name type="scientific">Sphingobium fuliginis (strain ATCC 27551)</name>
    <dbReference type="NCBI Taxonomy" id="336203"/>
    <lineage>
        <taxon>Bacteria</taxon>
        <taxon>Pseudomonadati</taxon>
        <taxon>Pseudomonadota</taxon>
        <taxon>Alphaproteobacteria</taxon>
        <taxon>Sphingomonadales</taxon>
        <taxon>Sphingomonadaceae</taxon>
        <taxon>Sphingobium</taxon>
    </lineage>
</organism>
<dbReference type="AlphaFoldDB" id="A0A292ZFT3"/>